<evidence type="ECO:0000256" key="6">
    <source>
        <dbReference type="RuleBase" id="RU366034"/>
    </source>
</evidence>
<evidence type="ECO:0000313" key="7">
    <source>
        <dbReference type="EMBL" id="OBZ72577.1"/>
    </source>
</evidence>
<sequence length="418" mass="47438">MSKAHTRKSSMVAHPSKVILRFPDFVAPVPYPLRVHRLTKSVSRESEEWLLSMAEFSPKQRSKFLSLNAGLLSGMCYIDCGYEEARVCADFMNFLFTLDDWSDEFDTTGTRGLAECVMNTLYHPSTYLSNAKASKLTKSFWDRMIKTAGPRCQQRLMSTLDTYFQAIMQQASDRGHKNIPDLDEYITLRRDTSGCKTGFAFIEYAGGIDLPDEVADHPIISALADTTNDLVSWANDVLSYNAEQARGDTHNLVCVLMQAYGVDRQGAINLAGELWKQTLDYFMATKETVPSWGPEIDRQVAIYIKGFEDWIIANAEWSFETERYFGKDGHLVRKTRQVELLPLRRKATFVHLSDDSLMLITIQFVLFDLAVEIMASRGPRWLPKLFALILWRSGGYITIHEDAGENTVSFAVMPRALV</sequence>
<dbReference type="PANTHER" id="PTHR35201">
    <property type="entry name" value="TERPENE SYNTHASE"/>
    <property type="match status" value="1"/>
</dbReference>
<dbReference type="EC" id="4.2.3.-" evidence="6"/>
<keyword evidence="5 6" id="KW-0456">Lyase</keyword>
<evidence type="ECO:0000256" key="5">
    <source>
        <dbReference type="ARBA" id="ARBA00023239"/>
    </source>
</evidence>
<evidence type="ECO:0000256" key="4">
    <source>
        <dbReference type="ARBA" id="ARBA00022842"/>
    </source>
</evidence>
<keyword evidence="4 6" id="KW-0460">Magnesium</keyword>
<keyword evidence="3 6" id="KW-0479">Metal-binding</keyword>
<organism evidence="7 8">
    <name type="scientific">Grifola frondosa</name>
    <name type="common">Maitake</name>
    <name type="synonym">Polyporus frondosus</name>
    <dbReference type="NCBI Taxonomy" id="5627"/>
    <lineage>
        <taxon>Eukaryota</taxon>
        <taxon>Fungi</taxon>
        <taxon>Dikarya</taxon>
        <taxon>Basidiomycota</taxon>
        <taxon>Agaricomycotina</taxon>
        <taxon>Agaricomycetes</taxon>
        <taxon>Polyporales</taxon>
        <taxon>Grifolaceae</taxon>
        <taxon>Grifola</taxon>
    </lineage>
</organism>
<dbReference type="Proteomes" id="UP000092993">
    <property type="component" value="Unassembled WGS sequence"/>
</dbReference>
<evidence type="ECO:0000256" key="2">
    <source>
        <dbReference type="ARBA" id="ARBA00006333"/>
    </source>
</evidence>
<dbReference type="Pfam" id="PF19086">
    <property type="entry name" value="Terpene_syn_C_2"/>
    <property type="match status" value="1"/>
</dbReference>
<dbReference type="AlphaFoldDB" id="A0A1C7M7N1"/>
<dbReference type="OMA" id="WSFRSER"/>
<dbReference type="GO" id="GO:0008299">
    <property type="term" value="P:isoprenoid biosynthetic process"/>
    <property type="evidence" value="ECO:0007669"/>
    <property type="project" value="UniProtKB-ARBA"/>
</dbReference>
<gene>
    <name evidence="7" type="primary">COP3_1</name>
    <name evidence="7" type="ORF">A0H81_08013</name>
</gene>
<dbReference type="InterPro" id="IPR034686">
    <property type="entry name" value="Terpene_cyclase-like_2"/>
</dbReference>
<comment type="caution">
    <text evidence="7">The sequence shown here is derived from an EMBL/GenBank/DDBJ whole genome shotgun (WGS) entry which is preliminary data.</text>
</comment>
<dbReference type="SFLD" id="SFLDS00005">
    <property type="entry name" value="Isoprenoid_Synthase_Type_I"/>
    <property type="match status" value="1"/>
</dbReference>
<dbReference type="EMBL" id="LUGG01000009">
    <property type="protein sequence ID" value="OBZ72577.1"/>
    <property type="molecule type" value="Genomic_DNA"/>
</dbReference>
<dbReference type="OrthoDB" id="2861623at2759"/>
<dbReference type="InterPro" id="IPR008949">
    <property type="entry name" value="Isoprenoid_synthase_dom_sf"/>
</dbReference>
<dbReference type="STRING" id="5627.A0A1C7M7N1"/>
<dbReference type="SUPFAM" id="SSF48576">
    <property type="entry name" value="Terpenoid synthases"/>
    <property type="match status" value="1"/>
</dbReference>
<comment type="cofactor">
    <cofactor evidence="1 6">
        <name>Mg(2+)</name>
        <dbReference type="ChEBI" id="CHEBI:18420"/>
    </cofactor>
</comment>
<reference evidence="7 8" key="1">
    <citation type="submission" date="2016-03" db="EMBL/GenBank/DDBJ databases">
        <title>Whole genome sequencing of Grifola frondosa 9006-11.</title>
        <authorList>
            <person name="Min B."/>
            <person name="Park H."/>
            <person name="Kim J.-G."/>
            <person name="Cho H."/>
            <person name="Oh Y.-L."/>
            <person name="Kong W.-S."/>
            <person name="Choi I.-G."/>
        </authorList>
    </citation>
    <scope>NUCLEOTIDE SEQUENCE [LARGE SCALE GENOMIC DNA]</scope>
    <source>
        <strain evidence="7 8">9006-11</strain>
    </source>
</reference>
<dbReference type="PANTHER" id="PTHR35201:SF4">
    <property type="entry name" value="BETA-PINACENE SYNTHASE-RELATED"/>
    <property type="match status" value="1"/>
</dbReference>
<dbReference type="GO" id="GO:0046872">
    <property type="term" value="F:metal ion binding"/>
    <property type="evidence" value="ECO:0007669"/>
    <property type="project" value="UniProtKB-KW"/>
</dbReference>
<comment type="similarity">
    <text evidence="2 6">Belongs to the terpene synthase family.</text>
</comment>
<accession>A0A1C7M7N1</accession>
<proteinExistence type="inferred from homology"/>
<evidence type="ECO:0000256" key="1">
    <source>
        <dbReference type="ARBA" id="ARBA00001946"/>
    </source>
</evidence>
<protein>
    <recommendedName>
        <fullName evidence="6">Terpene synthase</fullName>
        <ecNumber evidence="6">4.2.3.-</ecNumber>
    </recommendedName>
</protein>
<dbReference type="GO" id="GO:0010333">
    <property type="term" value="F:terpene synthase activity"/>
    <property type="evidence" value="ECO:0007669"/>
    <property type="project" value="InterPro"/>
</dbReference>
<dbReference type="SFLD" id="SFLDG01020">
    <property type="entry name" value="Terpene_Cyclase_Like_2"/>
    <property type="match status" value="1"/>
</dbReference>
<evidence type="ECO:0000313" key="8">
    <source>
        <dbReference type="Proteomes" id="UP000092993"/>
    </source>
</evidence>
<dbReference type="Gene3D" id="1.10.600.10">
    <property type="entry name" value="Farnesyl Diphosphate Synthase"/>
    <property type="match status" value="1"/>
</dbReference>
<name>A0A1C7M7N1_GRIFR</name>
<keyword evidence="8" id="KW-1185">Reference proteome</keyword>
<evidence type="ECO:0000256" key="3">
    <source>
        <dbReference type="ARBA" id="ARBA00022723"/>
    </source>
</evidence>